<accession>A0A3A9Z992</accession>
<dbReference type="NCBIfam" id="TIGR01509">
    <property type="entry name" value="HAD-SF-IA-v3"/>
    <property type="match status" value="1"/>
</dbReference>
<protein>
    <submittedName>
        <fullName evidence="1">HAD family phosphatase</fullName>
    </submittedName>
</protein>
<name>A0A3A9Z992_9ACTN</name>
<dbReference type="PRINTS" id="PR00413">
    <property type="entry name" value="HADHALOGNASE"/>
</dbReference>
<comment type="caution">
    <text evidence="1">The sequence shown here is derived from an EMBL/GenBank/DDBJ whole genome shotgun (WGS) entry which is preliminary data.</text>
</comment>
<dbReference type="PANTHER" id="PTHR43611">
    <property type="entry name" value="ALPHA-D-GLUCOSE 1-PHOSPHATE PHOSPHATASE"/>
    <property type="match status" value="1"/>
</dbReference>
<dbReference type="AlphaFoldDB" id="A0A3A9Z992"/>
<dbReference type="CDD" id="cd02603">
    <property type="entry name" value="HAD_sEH-N_like"/>
    <property type="match status" value="1"/>
</dbReference>
<dbReference type="SFLD" id="SFLDG01129">
    <property type="entry name" value="C1.5:_HAD__Beta-PGM__Phosphata"/>
    <property type="match status" value="1"/>
</dbReference>
<dbReference type="InterPro" id="IPR006439">
    <property type="entry name" value="HAD-SF_hydro_IA"/>
</dbReference>
<dbReference type="Gene3D" id="1.10.150.240">
    <property type="entry name" value="Putative phosphatase, domain 2"/>
    <property type="match status" value="1"/>
</dbReference>
<evidence type="ECO:0000313" key="2">
    <source>
        <dbReference type="Proteomes" id="UP000272474"/>
    </source>
</evidence>
<dbReference type="PANTHER" id="PTHR43611:SF3">
    <property type="entry name" value="FLAVIN MONONUCLEOTIDE HYDROLASE 1, CHLOROPLATIC"/>
    <property type="match status" value="1"/>
</dbReference>
<keyword evidence="2" id="KW-1185">Reference proteome</keyword>
<sequence length="198" mass="22089">MSARHLVLDLGGVLFRFDHARRLDRLAAELALPRERVDALLWKSGFSADCDTGRYADAAQVRARIRELTGFAGGDERLDAAWCSAFRPDPRVYEILQPHRGSRPFALFTNNGPLEEEALPRRYPAAFEGFGQLLFSHRLGRRKPDPAAFGAALRRLGAEPGEVLFLDDSAANVDAARRLGWTAFRFRGPDDLARALRS</sequence>
<reference evidence="1 2" key="1">
    <citation type="journal article" date="2014" name="Int. J. Syst. Evol. Microbiol.">
        <title>Streptomyces hoynatensis sp. nov., isolated from deep marine sediment.</title>
        <authorList>
            <person name="Veyisoglu A."/>
            <person name="Sahin N."/>
        </authorList>
    </citation>
    <scope>NUCLEOTIDE SEQUENCE [LARGE SCALE GENOMIC DNA]</scope>
    <source>
        <strain evidence="1 2">KCTC 29097</strain>
    </source>
</reference>
<gene>
    <name evidence="1" type="ORF">D7294_07850</name>
</gene>
<dbReference type="InterPro" id="IPR023214">
    <property type="entry name" value="HAD_sf"/>
</dbReference>
<dbReference type="OrthoDB" id="9797415at2"/>
<dbReference type="EMBL" id="RBAL01000003">
    <property type="protein sequence ID" value="RKN45002.1"/>
    <property type="molecule type" value="Genomic_DNA"/>
</dbReference>
<dbReference type="Pfam" id="PF00702">
    <property type="entry name" value="Hydrolase"/>
    <property type="match status" value="1"/>
</dbReference>
<dbReference type="SFLD" id="SFLDS00003">
    <property type="entry name" value="Haloacid_Dehalogenase"/>
    <property type="match status" value="1"/>
</dbReference>
<dbReference type="RefSeq" id="WP_120676962.1">
    <property type="nucleotide sequence ID" value="NZ_RBAL01000003.1"/>
</dbReference>
<dbReference type="InterPro" id="IPR036412">
    <property type="entry name" value="HAD-like_sf"/>
</dbReference>
<organism evidence="1 2">
    <name type="scientific">Streptomyces hoynatensis</name>
    <dbReference type="NCBI Taxonomy" id="1141874"/>
    <lineage>
        <taxon>Bacteria</taxon>
        <taxon>Bacillati</taxon>
        <taxon>Actinomycetota</taxon>
        <taxon>Actinomycetes</taxon>
        <taxon>Kitasatosporales</taxon>
        <taxon>Streptomycetaceae</taxon>
        <taxon>Streptomyces</taxon>
    </lineage>
</organism>
<dbReference type="SUPFAM" id="SSF56784">
    <property type="entry name" value="HAD-like"/>
    <property type="match status" value="1"/>
</dbReference>
<dbReference type="InterPro" id="IPR023198">
    <property type="entry name" value="PGP-like_dom2"/>
</dbReference>
<evidence type="ECO:0000313" key="1">
    <source>
        <dbReference type="EMBL" id="RKN45002.1"/>
    </source>
</evidence>
<proteinExistence type="predicted"/>
<dbReference type="Gene3D" id="3.40.50.1000">
    <property type="entry name" value="HAD superfamily/HAD-like"/>
    <property type="match status" value="1"/>
</dbReference>
<dbReference type="Proteomes" id="UP000272474">
    <property type="component" value="Unassembled WGS sequence"/>
</dbReference>